<evidence type="ECO:0000313" key="10">
    <source>
        <dbReference type="EMBL" id="MBR9973573.1"/>
    </source>
</evidence>
<evidence type="ECO:0000256" key="2">
    <source>
        <dbReference type="ARBA" id="ARBA00022679"/>
    </source>
</evidence>
<comment type="catalytic activity">
    <reaction evidence="5 8">
        <text>a 2'-deoxycytidine in DNA + S-adenosyl-L-methionine = a 5-methyl-2'-deoxycytidine in DNA + S-adenosyl-L-homocysteine + H(+)</text>
        <dbReference type="Rhea" id="RHEA:13681"/>
        <dbReference type="Rhea" id="RHEA-COMP:11369"/>
        <dbReference type="Rhea" id="RHEA-COMP:11370"/>
        <dbReference type="ChEBI" id="CHEBI:15378"/>
        <dbReference type="ChEBI" id="CHEBI:57856"/>
        <dbReference type="ChEBI" id="CHEBI:59789"/>
        <dbReference type="ChEBI" id="CHEBI:85452"/>
        <dbReference type="ChEBI" id="CHEBI:85454"/>
        <dbReference type="EC" id="2.1.1.37"/>
    </reaction>
</comment>
<evidence type="ECO:0000256" key="8">
    <source>
        <dbReference type="RuleBase" id="RU000417"/>
    </source>
</evidence>
<dbReference type="InterPro" id="IPR018117">
    <property type="entry name" value="C5_DNA_meth_AS"/>
</dbReference>
<keyword evidence="3 6" id="KW-0949">S-adenosyl-L-methionine</keyword>
<dbReference type="EC" id="2.1.1.37" evidence="8"/>
<proteinExistence type="inferred from homology"/>
<sequence>MTDPKTGQLKVTCVHPVISSGSDETSIQSDVSLNDATCEALLERRWPQNALNCVDLFAGAGGFSLAARRAELTVRLAVELKKHAASTYRDNLCKVEPKPYLAEGDIRVLDPVTLSRAAFADGQPCDLILGGPPCQGFSSHRLNDSGVGDARNDLIHIYFDFVRAFSPAAFLMENVPGMLWPRHKPALDRFYREGREAGYDVKAAVVLDARDYGVPQRRKRVFILGCRRDLNPVLTWPPAPTHGSEGKRRENPALSSWVNCKDVFGAAPKNDPNDTHMSHTEELVRTFERTPPNGGSRHQSGRTLKCHEKHDGHKDVYGRINPDEPAPTMTTACINPSKGRFVHPTLHHGITVRQAARIQTFPDDFIFSGGLMAAGEQVGNAVPVALAQLLIEHIKPILSAGRAQAADISPPARRANG</sequence>
<dbReference type="RefSeq" id="WP_211551435.1">
    <property type="nucleotide sequence ID" value="NZ_JAGTUF010000026.1"/>
</dbReference>
<organism evidence="10 11">
    <name type="scientific">Magnetospirillum sulfuroxidans</name>
    <dbReference type="NCBI Taxonomy" id="611300"/>
    <lineage>
        <taxon>Bacteria</taxon>
        <taxon>Pseudomonadati</taxon>
        <taxon>Pseudomonadota</taxon>
        <taxon>Alphaproteobacteria</taxon>
        <taxon>Rhodospirillales</taxon>
        <taxon>Rhodospirillaceae</taxon>
        <taxon>Magnetospirillum</taxon>
    </lineage>
</organism>
<keyword evidence="2 6" id="KW-0808">Transferase</keyword>
<evidence type="ECO:0000256" key="4">
    <source>
        <dbReference type="ARBA" id="ARBA00022747"/>
    </source>
</evidence>
<dbReference type="SUPFAM" id="SSF53335">
    <property type="entry name" value="S-adenosyl-L-methionine-dependent methyltransferases"/>
    <property type="match status" value="1"/>
</dbReference>
<evidence type="ECO:0000313" key="11">
    <source>
        <dbReference type="Proteomes" id="UP000680714"/>
    </source>
</evidence>
<dbReference type="GO" id="GO:0008168">
    <property type="term" value="F:methyltransferase activity"/>
    <property type="evidence" value="ECO:0007669"/>
    <property type="project" value="UniProtKB-KW"/>
</dbReference>
<dbReference type="Gene3D" id="3.40.50.150">
    <property type="entry name" value="Vaccinia Virus protein VP39"/>
    <property type="match status" value="1"/>
</dbReference>
<keyword evidence="1 6" id="KW-0489">Methyltransferase</keyword>
<dbReference type="PANTHER" id="PTHR10629">
    <property type="entry name" value="CYTOSINE-SPECIFIC METHYLTRANSFERASE"/>
    <property type="match status" value="1"/>
</dbReference>
<evidence type="ECO:0000256" key="1">
    <source>
        <dbReference type="ARBA" id="ARBA00022603"/>
    </source>
</evidence>
<dbReference type="InterPro" id="IPR050390">
    <property type="entry name" value="C5-Methyltransferase"/>
</dbReference>
<keyword evidence="4" id="KW-0680">Restriction system</keyword>
<protein>
    <recommendedName>
        <fullName evidence="8">Cytosine-specific methyltransferase</fullName>
        <ecNumber evidence="8">2.1.1.37</ecNumber>
    </recommendedName>
</protein>
<evidence type="ECO:0000256" key="5">
    <source>
        <dbReference type="ARBA" id="ARBA00047422"/>
    </source>
</evidence>
<evidence type="ECO:0000256" key="9">
    <source>
        <dbReference type="SAM" id="MobiDB-lite"/>
    </source>
</evidence>
<dbReference type="PROSITE" id="PS51679">
    <property type="entry name" value="SAM_MT_C5"/>
    <property type="match status" value="1"/>
</dbReference>
<dbReference type="PRINTS" id="PR00105">
    <property type="entry name" value="C5METTRFRASE"/>
</dbReference>
<reference evidence="10 11" key="1">
    <citation type="submission" date="2021-04" db="EMBL/GenBank/DDBJ databases">
        <title>Magnetospirillum sulfuroxidans sp. nov., a facultative chemolithoautotrophic sulfur-oxidizing alphaproteobacterium isolated from freshwater sediment and proposals for Paramagetospirillum gen. nov., and Magnetospirillaceae fam. nov.</title>
        <authorList>
            <person name="Koziaeva V."/>
            <person name="Geelhoed J.S."/>
            <person name="Sorokin D.Y."/>
            <person name="Grouzdev D.S."/>
        </authorList>
    </citation>
    <scope>NUCLEOTIDE SEQUENCE [LARGE SCALE GENOMIC DNA]</scope>
    <source>
        <strain evidence="10 11">J10</strain>
    </source>
</reference>
<feature type="region of interest" description="Disordered" evidence="9">
    <location>
        <begin position="288"/>
        <end position="312"/>
    </location>
</feature>
<dbReference type="PANTHER" id="PTHR10629:SF52">
    <property type="entry name" value="DNA (CYTOSINE-5)-METHYLTRANSFERASE 1"/>
    <property type="match status" value="1"/>
</dbReference>
<dbReference type="Proteomes" id="UP000680714">
    <property type="component" value="Unassembled WGS sequence"/>
</dbReference>
<dbReference type="InterPro" id="IPR029063">
    <property type="entry name" value="SAM-dependent_MTases_sf"/>
</dbReference>
<keyword evidence="11" id="KW-1185">Reference proteome</keyword>
<evidence type="ECO:0000256" key="3">
    <source>
        <dbReference type="ARBA" id="ARBA00022691"/>
    </source>
</evidence>
<evidence type="ECO:0000256" key="7">
    <source>
        <dbReference type="RuleBase" id="RU000416"/>
    </source>
</evidence>
<name>A0ABS5IGK8_9PROT</name>
<dbReference type="Gene3D" id="3.90.120.10">
    <property type="entry name" value="DNA Methylase, subunit A, domain 2"/>
    <property type="match status" value="1"/>
</dbReference>
<feature type="active site" evidence="6">
    <location>
        <position position="134"/>
    </location>
</feature>
<dbReference type="PROSITE" id="PS00094">
    <property type="entry name" value="C5_MTASE_1"/>
    <property type="match status" value="1"/>
</dbReference>
<accession>A0ABS5IGK8</accession>
<evidence type="ECO:0000256" key="6">
    <source>
        <dbReference type="PROSITE-ProRule" id="PRU01016"/>
    </source>
</evidence>
<comment type="caution">
    <text evidence="10">The sequence shown here is derived from an EMBL/GenBank/DDBJ whole genome shotgun (WGS) entry which is preliminary data.</text>
</comment>
<dbReference type="NCBIfam" id="TIGR00675">
    <property type="entry name" value="dcm"/>
    <property type="match status" value="1"/>
</dbReference>
<comment type="similarity">
    <text evidence="6 7">Belongs to the class I-like SAM-binding methyltransferase superfamily. C5-methyltransferase family.</text>
</comment>
<dbReference type="EMBL" id="JAGTUF010000026">
    <property type="protein sequence ID" value="MBR9973573.1"/>
    <property type="molecule type" value="Genomic_DNA"/>
</dbReference>
<dbReference type="GO" id="GO:0032259">
    <property type="term" value="P:methylation"/>
    <property type="evidence" value="ECO:0007669"/>
    <property type="project" value="UniProtKB-KW"/>
</dbReference>
<dbReference type="Pfam" id="PF00145">
    <property type="entry name" value="DNA_methylase"/>
    <property type="match status" value="1"/>
</dbReference>
<dbReference type="InterPro" id="IPR001525">
    <property type="entry name" value="C5_MeTfrase"/>
</dbReference>
<gene>
    <name evidence="10" type="ORF">KEC16_17735</name>
</gene>